<comment type="caution">
    <text evidence="3">The sequence shown here is derived from an EMBL/GenBank/DDBJ whole genome shotgun (WGS) entry which is preliminary data.</text>
</comment>
<dbReference type="GO" id="GO:0005634">
    <property type="term" value="C:nucleus"/>
    <property type="evidence" value="ECO:0007669"/>
    <property type="project" value="UniProtKB-ARBA"/>
</dbReference>
<dbReference type="FunFam" id="2.120.10.80:FF:000007">
    <property type="entry name" value="F-box/kelch-repeat protein SKIP11"/>
    <property type="match status" value="1"/>
</dbReference>
<name>A0AAN9F2S0_CROPI</name>
<dbReference type="AlphaFoldDB" id="A0AAN9F2S0"/>
<evidence type="ECO:0000313" key="4">
    <source>
        <dbReference type="Proteomes" id="UP001372338"/>
    </source>
</evidence>
<dbReference type="InterPro" id="IPR052439">
    <property type="entry name" value="F-box/Kelch-repeat"/>
</dbReference>
<accession>A0AAN9F2S0</accession>
<dbReference type="PANTHER" id="PTHR46122:SF5">
    <property type="entry name" value="F-BOX DOMAIN-CONTAINING PROTEIN"/>
    <property type="match status" value="1"/>
</dbReference>
<dbReference type="Gene3D" id="2.120.10.80">
    <property type="entry name" value="Kelch-type beta propeller"/>
    <property type="match status" value="1"/>
</dbReference>
<evidence type="ECO:0000256" key="2">
    <source>
        <dbReference type="ARBA" id="ARBA00022737"/>
    </source>
</evidence>
<keyword evidence="1" id="KW-0880">Kelch repeat</keyword>
<reference evidence="3 4" key="1">
    <citation type="submission" date="2024-01" db="EMBL/GenBank/DDBJ databases">
        <title>The genomes of 5 underutilized Papilionoideae crops provide insights into root nodulation and disease resistanc.</title>
        <authorList>
            <person name="Yuan L."/>
        </authorList>
    </citation>
    <scope>NUCLEOTIDE SEQUENCE [LARGE SCALE GENOMIC DNA]</scope>
    <source>
        <strain evidence="3">ZHUSHIDOU_FW_LH</strain>
        <tissue evidence="3">Leaf</tissue>
    </source>
</reference>
<gene>
    <name evidence="3" type="ORF">RIF29_19603</name>
</gene>
<dbReference type="InterPro" id="IPR006652">
    <property type="entry name" value="Kelch_1"/>
</dbReference>
<dbReference type="PANTHER" id="PTHR46122">
    <property type="entry name" value="GALACTOSE OXIDASE/KELCH REPEAT PROTEIN-RELATED"/>
    <property type="match status" value="1"/>
</dbReference>
<evidence type="ECO:0000313" key="3">
    <source>
        <dbReference type="EMBL" id="KAK7266941.1"/>
    </source>
</evidence>
<keyword evidence="2" id="KW-0677">Repeat</keyword>
<dbReference type="EMBL" id="JAYWIO010000004">
    <property type="protein sequence ID" value="KAK7266941.1"/>
    <property type="molecule type" value="Genomic_DNA"/>
</dbReference>
<dbReference type="SMART" id="SM00612">
    <property type="entry name" value="Kelch"/>
    <property type="match status" value="3"/>
</dbReference>
<dbReference type="GO" id="GO:0005829">
    <property type="term" value="C:cytosol"/>
    <property type="evidence" value="ECO:0007669"/>
    <property type="project" value="TreeGrafter"/>
</dbReference>
<proteinExistence type="predicted"/>
<protein>
    <submittedName>
        <fullName evidence="3">Uncharacterized protein</fullName>
    </submittedName>
</protein>
<keyword evidence="4" id="KW-1185">Reference proteome</keyword>
<dbReference type="Proteomes" id="UP001372338">
    <property type="component" value="Unassembled WGS sequence"/>
</dbReference>
<dbReference type="InterPro" id="IPR015915">
    <property type="entry name" value="Kelch-typ_b-propeller"/>
</dbReference>
<organism evidence="3 4">
    <name type="scientific">Crotalaria pallida</name>
    <name type="common">Smooth rattlebox</name>
    <name type="synonym">Crotalaria striata</name>
    <dbReference type="NCBI Taxonomy" id="3830"/>
    <lineage>
        <taxon>Eukaryota</taxon>
        <taxon>Viridiplantae</taxon>
        <taxon>Streptophyta</taxon>
        <taxon>Embryophyta</taxon>
        <taxon>Tracheophyta</taxon>
        <taxon>Spermatophyta</taxon>
        <taxon>Magnoliopsida</taxon>
        <taxon>eudicotyledons</taxon>
        <taxon>Gunneridae</taxon>
        <taxon>Pentapetalae</taxon>
        <taxon>rosids</taxon>
        <taxon>fabids</taxon>
        <taxon>Fabales</taxon>
        <taxon>Fabaceae</taxon>
        <taxon>Papilionoideae</taxon>
        <taxon>50 kb inversion clade</taxon>
        <taxon>genistoids sensu lato</taxon>
        <taxon>core genistoids</taxon>
        <taxon>Crotalarieae</taxon>
        <taxon>Crotalaria</taxon>
    </lineage>
</organism>
<dbReference type="SUPFAM" id="SSF117281">
    <property type="entry name" value="Kelch motif"/>
    <property type="match status" value="1"/>
</dbReference>
<dbReference type="Pfam" id="PF01344">
    <property type="entry name" value="Kelch_1"/>
    <property type="match status" value="2"/>
</dbReference>
<sequence length="401" mass="44603">MSSKKALRVWTFGGGLCLSSHTPSPEKMRILELLPSNGSGTTYSSGQESQDADYDVPCLSDELETMILARFPIPEHWKLSVLNKRFLEALKKGEIYEIRREIGIREPCVLMLASGESNWWAFDGNFKSCRKLPIIPSDYSFVNGDKESFSAGTNLFVSGKEIDGAVVWQYQLETHEWFKGPSMITPRCLFASASSGIFAFVAGGFETTTCPQVLCSAEKYNSQSQRWEPLPPMIQKRKSCSGCYMDNKFYVIGGQDEQQNNLTCGEFFDEVTNSWKLIPHMLKDIPLSNSGSPPLVAVANNELYTLDTSSNEVKVYLKGSNSWKKLGLVPIRADAREGWGVAFKSLGNELLVIGTTSISHQRALTIYTCCPNPAAEKLHWRQIVCGSKLSPFIHNCAVMLA</sequence>
<evidence type="ECO:0000256" key="1">
    <source>
        <dbReference type="ARBA" id="ARBA00022441"/>
    </source>
</evidence>